<dbReference type="InterPro" id="IPR036728">
    <property type="entry name" value="PBP_GOBP_sf"/>
</dbReference>
<feature type="chain" id="PRO_5035800417" evidence="1">
    <location>
        <begin position="22"/>
        <end position="148"/>
    </location>
</feature>
<keyword evidence="1" id="KW-0732">Signal</keyword>
<dbReference type="Pfam" id="PF01395">
    <property type="entry name" value="PBP_GOBP"/>
    <property type="match status" value="1"/>
</dbReference>
<proteinExistence type="predicted"/>
<name>A0A8S1AF37_ARCPL</name>
<dbReference type="SMART" id="SM00708">
    <property type="entry name" value="PhBP"/>
    <property type="match status" value="1"/>
</dbReference>
<evidence type="ECO:0000313" key="3">
    <source>
        <dbReference type="Proteomes" id="UP000494106"/>
    </source>
</evidence>
<comment type="caution">
    <text evidence="2">The sequence shown here is derived from an EMBL/GenBank/DDBJ whole genome shotgun (WGS) entry which is preliminary data.</text>
</comment>
<dbReference type="InterPro" id="IPR006170">
    <property type="entry name" value="PBP/GOBP"/>
</dbReference>
<dbReference type="GO" id="GO:0005549">
    <property type="term" value="F:odorant binding"/>
    <property type="evidence" value="ECO:0007669"/>
    <property type="project" value="InterPro"/>
</dbReference>
<protein>
    <submittedName>
        <fullName evidence="2">Uncharacterized protein</fullName>
    </submittedName>
</protein>
<accession>A0A8S1AF37</accession>
<organism evidence="2 3">
    <name type="scientific">Arctia plantaginis</name>
    <name type="common">Wood tiger moth</name>
    <name type="synonym">Phalaena plantaginis</name>
    <dbReference type="NCBI Taxonomy" id="874455"/>
    <lineage>
        <taxon>Eukaryota</taxon>
        <taxon>Metazoa</taxon>
        <taxon>Ecdysozoa</taxon>
        <taxon>Arthropoda</taxon>
        <taxon>Hexapoda</taxon>
        <taxon>Insecta</taxon>
        <taxon>Pterygota</taxon>
        <taxon>Neoptera</taxon>
        <taxon>Endopterygota</taxon>
        <taxon>Lepidoptera</taxon>
        <taxon>Glossata</taxon>
        <taxon>Ditrysia</taxon>
        <taxon>Noctuoidea</taxon>
        <taxon>Erebidae</taxon>
        <taxon>Arctiinae</taxon>
        <taxon>Arctia</taxon>
    </lineage>
</organism>
<dbReference type="Proteomes" id="UP000494106">
    <property type="component" value="Unassembled WGS sequence"/>
</dbReference>
<dbReference type="OrthoDB" id="6618046at2759"/>
<sequence length="148" mass="15805">MAKYTSLLFCIVAASLAVVSAVTDEEKAAFHEAMEPIIAACSAEHSVSEGDIKAAKELENGDGIKPCFIGCIMKKTEVLNSNGLYDAEKGLSKLRPFVKSDEDYAKFESVAKKCLKVNDEPVSDGAAGCERAKLVMACAIENKAEIPI</sequence>
<evidence type="ECO:0000313" key="2">
    <source>
        <dbReference type="EMBL" id="CAB3244393.1"/>
    </source>
</evidence>
<evidence type="ECO:0000256" key="1">
    <source>
        <dbReference type="SAM" id="SignalP"/>
    </source>
</evidence>
<keyword evidence="3" id="KW-1185">Reference proteome</keyword>
<dbReference type="SUPFAM" id="SSF47565">
    <property type="entry name" value="Insect pheromone/odorant-binding proteins"/>
    <property type="match status" value="1"/>
</dbReference>
<feature type="signal peptide" evidence="1">
    <location>
        <begin position="1"/>
        <end position="21"/>
    </location>
</feature>
<dbReference type="CDD" id="cd23992">
    <property type="entry name" value="PBP_GOBP"/>
    <property type="match status" value="1"/>
</dbReference>
<dbReference type="EMBL" id="CADEBC010000521">
    <property type="protein sequence ID" value="CAB3244393.1"/>
    <property type="molecule type" value="Genomic_DNA"/>
</dbReference>
<reference evidence="2 3" key="1">
    <citation type="submission" date="2020-04" db="EMBL/GenBank/DDBJ databases">
        <authorList>
            <person name="Wallbank WR R."/>
            <person name="Pardo Diaz C."/>
            <person name="Kozak K."/>
            <person name="Martin S."/>
            <person name="Jiggins C."/>
            <person name="Moest M."/>
            <person name="Warren A I."/>
            <person name="Byers J.R.P. K."/>
            <person name="Montejo-Kovacevich G."/>
            <person name="Yen C E."/>
        </authorList>
    </citation>
    <scope>NUCLEOTIDE SEQUENCE [LARGE SCALE GENOMIC DNA]</scope>
</reference>
<gene>
    <name evidence="2" type="ORF">APLA_LOCUS9919</name>
</gene>
<dbReference type="Gene3D" id="1.10.238.20">
    <property type="entry name" value="Pheromone/general odorant binding protein domain"/>
    <property type="match status" value="1"/>
</dbReference>
<dbReference type="AlphaFoldDB" id="A0A8S1AF37"/>